<dbReference type="InterPro" id="IPR005225">
    <property type="entry name" value="Small_GTP-bd"/>
</dbReference>
<gene>
    <name evidence="5" type="ORF">RFI_29948</name>
</gene>
<dbReference type="GO" id="GO:0005525">
    <property type="term" value="F:GTP binding"/>
    <property type="evidence" value="ECO:0007669"/>
    <property type="project" value="UniProtKB-KW"/>
</dbReference>
<comment type="similarity">
    <text evidence="1">Belongs to the small GTPase superfamily. Rab family.</text>
</comment>
<protein>
    <submittedName>
        <fullName evidence="5">Uncharacterized protein</fullName>
    </submittedName>
</protein>
<dbReference type="Proteomes" id="UP000023152">
    <property type="component" value="Unassembled WGS sequence"/>
</dbReference>
<keyword evidence="2" id="KW-0547">Nucleotide-binding</keyword>
<accession>X6M348</accession>
<name>X6M348_RETFI</name>
<keyword evidence="4" id="KW-1133">Transmembrane helix</keyword>
<evidence type="ECO:0000256" key="1">
    <source>
        <dbReference type="ARBA" id="ARBA00006270"/>
    </source>
</evidence>
<dbReference type="NCBIfam" id="TIGR00231">
    <property type="entry name" value="small_GTP"/>
    <property type="match status" value="1"/>
</dbReference>
<keyword evidence="4" id="KW-0812">Transmembrane</keyword>
<organism evidence="5 6">
    <name type="scientific">Reticulomyxa filosa</name>
    <dbReference type="NCBI Taxonomy" id="46433"/>
    <lineage>
        <taxon>Eukaryota</taxon>
        <taxon>Sar</taxon>
        <taxon>Rhizaria</taxon>
        <taxon>Retaria</taxon>
        <taxon>Foraminifera</taxon>
        <taxon>Monothalamids</taxon>
        <taxon>Reticulomyxidae</taxon>
        <taxon>Reticulomyxa</taxon>
    </lineage>
</organism>
<feature type="transmembrane region" description="Helical" evidence="4">
    <location>
        <begin position="281"/>
        <end position="301"/>
    </location>
</feature>
<dbReference type="PROSITE" id="PS51420">
    <property type="entry name" value="RHO"/>
    <property type="match status" value="1"/>
</dbReference>
<evidence type="ECO:0000256" key="3">
    <source>
        <dbReference type="ARBA" id="ARBA00023134"/>
    </source>
</evidence>
<keyword evidence="3" id="KW-0342">GTP-binding</keyword>
<dbReference type="PANTHER" id="PTHR47981">
    <property type="entry name" value="RAB FAMILY"/>
    <property type="match status" value="1"/>
</dbReference>
<feature type="transmembrane region" description="Helical" evidence="4">
    <location>
        <begin position="57"/>
        <end position="74"/>
    </location>
</feature>
<dbReference type="SUPFAM" id="SSF52540">
    <property type="entry name" value="P-loop containing nucleoside triphosphate hydrolases"/>
    <property type="match status" value="1"/>
</dbReference>
<dbReference type="PROSITE" id="PS51419">
    <property type="entry name" value="RAB"/>
    <property type="match status" value="1"/>
</dbReference>
<proteinExistence type="inferred from homology"/>
<feature type="transmembrane region" description="Helical" evidence="4">
    <location>
        <begin position="131"/>
        <end position="149"/>
    </location>
</feature>
<dbReference type="InterPro" id="IPR027417">
    <property type="entry name" value="P-loop_NTPase"/>
</dbReference>
<keyword evidence="6" id="KW-1185">Reference proteome</keyword>
<dbReference type="EMBL" id="ASPP01026159">
    <property type="protein sequence ID" value="ETO07445.1"/>
    <property type="molecule type" value="Genomic_DNA"/>
</dbReference>
<sequence length="329" mass="36839">MMEEFSLCLAIFGLFAHSIIKLIQDGSTIQESLIEDHHFGRLLASLFLSHKKKTNRSALLILLIFLFVFGHSVGKTALLHKYVHNEFIQEHKATIGADFITKEISIDDKSVTLQIWDTAGQERFKSLGASFYRGAGVAFFFFFLPPFSLKKKSVLCEIRYTWSGVTQDACVLVYDITNDQSFKNIETWHNTFLEHANSDENTKFPFLLCGNKSDLQSARAISQQDGENLAKQLDILFFETSALNGNNVEAAIRKLATVACDLGTAPLTPIIKTSNITKKKGTICCVPVGRLFFLLFAFALLDAKHLSNMFILNHFPANYPMNGGNAAMY</sequence>
<evidence type="ECO:0000313" key="5">
    <source>
        <dbReference type="EMBL" id="ETO07445.1"/>
    </source>
</evidence>
<dbReference type="PANTHER" id="PTHR47981:SF2">
    <property type="entry name" value="RAS-RELATED PROTEIN RABG3B"/>
    <property type="match status" value="1"/>
</dbReference>
<comment type="caution">
    <text evidence="5">The sequence shown here is derived from an EMBL/GenBank/DDBJ whole genome shotgun (WGS) entry which is preliminary data.</text>
</comment>
<dbReference type="CDD" id="cd00154">
    <property type="entry name" value="Rab"/>
    <property type="match status" value="1"/>
</dbReference>
<dbReference type="Pfam" id="PF00071">
    <property type="entry name" value="Ras"/>
    <property type="match status" value="2"/>
</dbReference>
<reference evidence="5 6" key="1">
    <citation type="journal article" date="2013" name="Curr. Biol.">
        <title>The Genome of the Foraminiferan Reticulomyxa filosa.</title>
        <authorList>
            <person name="Glockner G."/>
            <person name="Hulsmann N."/>
            <person name="Schleicher M."/>
            <person name="Noegel A.A."/>
            <person name="Eichinger L."/>
            <person name="Gallinger C."/>
            <person name="Pawlowski J."/>
            <person name="Sierra R."/>
            <person name="Euteneuer U."/>
            <person name="Pillet L."/>
            <person name="Moustafa A."/>
            <person name="Platzer M."/>
            <person name="Groth M."/>
            <person name="Szafranski K."/>
            <person name="Schliwa M."/>
        </authorList>
    </citation>
    <scope>NUCLEOTIDE SEQUENCE [LARGE SCALE GENOMIC DNA]</scope>
</reference>
<evidence type="ECO:0000256" key="2">
    <source>
        <dbReference type="ARBA" id="ARBA00022741"/>
    </source>
</evidence>
<dbReference type="SMART" id="SM00173">
    <property type="entry name" value="RAS"/>
    <property type="match status" value="1"/>
</dbReference>
<dbReference type="PROSITE" id="PS51421">
    <property type="entry name" value="RAS"/>
    <property type="match status" value="1"/>
</dbReference>
<dbReference type="SMART" id="SM00175">
    <property type="entry name" value="RAB"/>
    <property type="match status" value="1"/>
</dbReference>
<dbReference type="Gene3D" id="3.40.50.300">
    <property type="entry name" value="P-loop containing nucleotide triphosphate hydrolases"/>
    <property type="match status" value="1"/>
</dbReference>
<dbReference type="PRINTS" id="PR00449">
    <property type="entry name" value="RASTRNSFRMNG"/>
</dbReference>
<dbReference type="InterPro" id="IPR001806">
    <property type="entry name" value="Small_GTPase"/>
</dbReference>
<evidence type="ECO:0000256" key="4">
    <source>
        <dbReference type="SAM" id="Phobius"/>
    </source>
</evidence>
<evidence type="ECO:0000313" key="6">
    <source>
        <dbReference type="Proteomes" id="UP000023152"/>
    </source>
</evidence>
<keyword evidence="4" id="KW-0472">Membrane</keyword>
<dbReference type="SMART" id="SM00174">
    <property type="entry name" value="RHO"/>
    <property type="match status" value="1"/>
</dbReference>
<dbReference type="GO" id="GO:0003924">
    <property type="term" value="F:GTPase activity"/>
    <property type="evidence" value="ECO:0007669"/>
    <property type="project" value="InterPro"/>
</dbReference>
<dbReference type="AlphaFoldDB" id="X6M348"/>